<dbReference type="AlphaFoldDB" id="A0A2N9EF19"/>
<accession>A0A2N9EF19</accession>
<dbReference type="EMBL" id="OIVN01000052">
    <property type="protein sequence ID" value="SPC73345.1"/>
    <property type="molecule type" value="Genomic_DNA"/>
</dbReference>
<name>A0A2N9EF19_FAGSY</name>
<reference evidence="1" key="1">
    <citation type="submission" date="2018-02" db="EMBL/GenBank/DDBJ databases">
        <authorList>
            <person name="Cohen D.B."/>
            <person name="Kent A.D."/>
        </authorList>
    </citation>
    <scope>NUCLEOTIDE SEQUENCE</scope>
</reference>
<proteinExistence type="predicted"/>
<evidence type="ECO:0000313" key="1">
    <source>
        <dbReference type="EMBL" id="SPC73345.1"/>
    </source>
</evidence>
<gene>
    <name evidence="1" type="ORF">FSB_LOCUS1227</name>
</gene>
<sequence>MANGCDPKMMAQSHVIGFLWLALLLALGQASKFFCLIGLWKIYWLRKSFGWLRRSTGLIRGRIDWLRESALHCSDLMVTCDGFYDDGLTVTLRGGMTWSEFQAFPMDGDKSLKGHLASFQGSLIPPFKEMEELVAGFMGKVQAWSVVRILVAEKGSMGFSSKFVSQLGCAIFGSSEKPFFVAMVEGLPNVRIELSWVVGKLVKSTFECQWPCMIWSLS</sequence>
<organism evidence="1">
    <name type="scientific">Fagus sylvatica</name>
    <name type="common">Beechnut</name>
    <dbReference type="NCBI Taxonomy" id="28930"/>
    <lineage>
        <taxon>Eukaryota</taxon>
        <taxon>Viridiplantae</taxon>
        <taxon>Streptophyta</taxon>
        <taxon>Embryophyta</taxon>
        <taxon>Tracheophyta</taxon>
        <taxon>Spermatophyta</taxon>
        <taxon>Magnoliopsida</taxon>
        <taxon>eudicotyledons</taxon>
        <taxon>Gunneridae</taxon>
        <taxon>Pentapetalae</taxon>
        <taxon>rosids</taxon>
        <taxon>fabids</taxon>
        <taxon>Fagales</taxon>
        <taxon>Fagaceae</taxon>
        <taxon>Fagus</taxon>
    </lineage>
</organism>
<protein>
    <submittedName>
        <fullName evidence="1">Uncharacterized protein</fullName>
    </submittedName>
</protein>